<name>A0ABY4E1F3_9NEIS</name>
<evidence type="ECO:0000313" key="1">
    <source>
        <dbReference type="EMBL" id="UOO89180.1"/>
    </source>
</evidence>
<accession>A0ABY4E1F3</accession>
<protein>
    <recommendedName>
        <fullName evidence="3">DUF2612 domain-containing protein</fullName>
    </recommendedName>
</protein>
<reference evidence="1 2" key="1">
    <citation type="journal article" date="2022" name="Res Sq">
        <title>Evolution of multicellular longitudinally dividing oral cavity symbionts (Neisseriaceae).</title>
        <authorList>
            <person name="Nyongesa S."/>
            <person name="Weber P."/>
            <person name="Bernet E."/>
            <person name="Pullido F."/>
            <person name="Nieckarz M."/>
            <person name="Delaby M."/>
            <person name="Nieves C."/>
            <person name="Viehboeck T."/>
            <person name="Krause N."/>
            <person name="Rivera-Millot A."/>
            <person name="Nakamura A."/>
            <person name="Vischer N."/>
            <person name="VanNieuwenhze M."/>
            <person name="Brun Y."/>
            <person name="Cava F."/>
            <person name="Bulgheresi S."/>
            <person name="Veyrier F."/>
        </authorList>
    </citation>
    <scope>NUCLEOTIDE SEQUENCE [LARGE SCALE GENOMIC DNA]</scope>
    <source>
        <strain evidence="1 2">SN4</strain>
    </source>
</reference>
<evidence type="ECO:0008006" key="3">
    <source>
        <dbReference type="Google" id="ProtNLM"/>
    </source>
</evidence>
<dbReference type="EMBL" id="CP091511">
    <property type="protein sequence ID" value="UOO89180.1"/>
    <property type="molecule type" value="Genomic_DNA"/>
</dbReference>
<gene>
    <name evidence="1" type="ORF">LVJ82_17315</name>
</gene>
<proteinExistence type="predicted"/>
<organism evidence="1 2">
    <name type="scientific">Vitreoscilla massiliensis</name>
    <dbReference type="NCBI Taxonomy" id="1689272"/>
    <lineage>
        <taxon>Bacteria</taxon>
        <taxon>Pseudomonadati</taxon>
        <taxon>Pseudomonadota</taxon>
        <taxon>Betaproteobacteria</taxon>
        <taxon>Neisseriales</taxon>
        <taxon>Neisseriaceae</taxon>
        <taxon>Vitreoscilla</taxon>
    </lineage>
</organism>
<dbReference type="Proteomes" id="UP000832011">
    <property type="component" value="Chromosome"/>
</dbReference>
<dbReference type="RefSeq" id="WP_058356882.1">
    <property type="nucleotide sequence ID" value="NZ_CABKVG010000010.1"/>
</dbReference>
<keyword evidence="2" id="KW-1185">Reference proteome</keyword>
<evidence type="ECO:0000313" key="2">
    <source>
        <dbReference type="Proteomes" id="UP000832011"/>
    </source>
</evidence>
<sequence length="209" mass="23893">MYELLPLKNSHTANQVEAELNELVILLYQKLLYERAHDANVSGLPFLGSYELVTNSLVAGNVASFDTSSISDADMRYLLLAYKYRNGKRGIHFLRTFLKCVWGGDFEVNQLWQHKAKTYPLEQKTRTQITEESLNIDDYFLTSRLRISLIAEVAQEFPMDVAQMLRNTLPARLFIAEISQEQKSQGNIFFATHAVAYSVVFEATDFVPL</sequence>